<dbReference type="PANTHER" id="PTHR24421">
    <property type="entry name" value="NITRATE/NITRITE SENSOR PROTEIN NARX-RELATED"/>
    <property type="match status" value="1"/>
</dbReference>
<organism evidence="7 8">
    <name type="scientific">Sphingobacterium wenxiniae</name>
    <dbReference type="NCBI Taxonomy" id="683125"/>
    <lineage>
        <taxon>Bacteria</taxon>
        <taxon>Pseudomonadati</taxon>
        <taxon>Bacteroidota</taxon>
        <taxon>Sphingobacteriia</taxon>
        <taxon>Sphingobacteriales</taxon>
        <taxon>Sphingobacteriaceae</taxon>
        <taxon>Sphingobacterium</taxon>
    </lineage>
</organism>
<keyword evidence="6" id="KW-0812">Transmembrane</keyword>
<evidence type="ECO:0000256" key="6">
    <source>
        <dbReference type="SAM" id="Phobius"/>
    </source>
</evidence>
<keyword evidence="4 7" id="KW-0418">Kinase</keyword>
<dbReference type="RefSeq" id="WP_093365181.1">
    <property type="nucleotide sequence ID" value="NZ_FOZZ01000005.1"/>
</dbReference>
<comment type="catalytic activity">
    <reaction evidence="1">
        <text>ATP + protein L-histidine = ADP + protein N-phospho-L-histidine.</text>
        <dbReference type="EC" id="2.7.13.3"/>
    </reaction>
</comment>
<evidence type="ECO:0000256" key="4">
    <source>
        <dbReference type="ARBA" id="ARBA00022777"/>
    </source>
</evidence>
<keyword evidence="6" id="KW-1133">Transmembrane helix</keyword>
<dbReference type="InterPro" id="IPR036890">
    <property type="entry name" value="HATPase_C_sf"/>
</dbReference>
<dbReference type="EC" id="2.7.13.3" evidence="2"/>
<dbReference type="Gene3D" id="3.30.565.10">
    <property type="entry name" value="Histidine kinase-like ATPase, C-terminal domain"/>
    <property type="match status" value="1"/>
</dbReference>
<sequence length="663" mass="75097">MNSFKSSPALFGNGTPCTAPITKMMGIPLLIACCFLLLPTAYGQSDGAAILQDLYSQYQNKQTTAKDFLNHTSRAIDEQFAAGHLFEREELIRMLEPYREIAWSADSLSPFRINYYICLSNNANYANREGESVYYLEKAEKEIEAHYGQPSLMVAGRKCNTYLDKNNYKKVIDTYQEVADYIGKFPTLIREKAVNLNIGLSYINVINPVVEAYAQLRDTAQLSATLKLAEAIHEELAKRVEPQNQNMMTVNFYQHYLYFHQYFTLLGKRKESEQALEKMTEVMQGPERAADAITGHLLPTLYTAKADFFLHYGLNDSAAHYIDKLKADPVHFGNHYYNMHRMEANLLANKGRYQQAYESAMLSAQHIDSIQGVLVNDIDEMLYAHTAAEENKALLVIAERKEHVRNWWIAAIVVLSVSGFLGFYLYNRRKHIKTQQQLTLLNEEANLQVAVLQEVKATIRTEEQQKLAQDLHDNLAATLAATVHHLAYIDEQPLLPPHRESLQLTRTLLDKAYQQTRGKSHLLYEEGVSQQEDRYIEHLYKLINTALPSSRYTSQIAIDKGTLVGTSIDLRINILRMTQEILTNIIKHAQAQKVNVTIYKESNSLYIHTENDGKVFSLDKAANSKTLGLNSLQNRLKGLNGSISIQPGGIGTETIIYIPVSGA</sequence>
<keyword evidence="6" id="KW-0472">Membrane</keyword>
<protein>
    <recommendedName>
        <fullName evidence="2">histidine kinase</fullName>
        <ecNumber evidence="2">2.7.13.3</ecNumber>
    </recommendedName>
</protein>
<name>A0A1I6SUE3_9SPHI</name>
<reference evidence="7 8" key="1">
    <citation type="submission" date="2016-10" db="EMBL/GenBank/DDBJ databases">
        <authorList>
            <person name="de Groot N.N."/>
        </authorList>
    </citation>
    <scope>NUCLEOTIDE SEQUENCE [LARGE SCALE GENOMIC DNA]</scope>
    <source>
        <strain evidence="7 8">DSM 22789</strain>
    </source>
</reference>
<accession>A0A1I6SUE3</accession>
<proteinExistence type="predicted"/>
<dbReference type="SUPFAM" id="SSF55874">
    <property type="entry name" value="ATPase domain of HSP90 chaperone/DNA topoisomerase II/histidine kinase"/>
    <property type="match status" value="1"/>
</dbReference>
<dbReference type="EMBL" id="FOZZ01000005">
    <property type="protein sequence ID" value="SFS80541.1"/>
    <property type="molecule type" value="Genomic_DNA"/>
</dbReference>
<dbReference type="InterPro" id="IPR050482">
    <property type="entry name" value="Sensor_HK_TwoCompSys"/>
</dbReference>
<dbReference type="OrthoDB" id="1301080at2"/>
<feature type="transmembrane region" description="Helical" evidence="6">
    <location>
        <begin position="407"/>
        <end position="426"/>
    </location>
</feature>
<keyword evidence="8" id="KW-1185">Reference proteome</keyword>
<dbReference type="STRING" id="683125.SAMN05660206_10590"/>
<dbReference type="GO" id="GO:0000160">
    <property type="term" value="P:phosphorelay signal transduction system"/>
    <property type="evidence" value="ECO:0007669"/>
    <property type="project" value="UniProtKB-KW"/>
</dbReference>
<evidence type="ECO:0000313" key="7">
    <source>
        <dbReference type="EMBL" id="SFS80541.1"/>
    </source>
</evidence>
<keyword evidence="3" id="KW-0808">Transferase</keyword>
<dbReference type="AlphaFoldDB" id="A0A1I6SUE3"/>
<dbReference type="Proteomes" id="UP000198785">
    <property type="component" value="Unassembled WGS sequence"/>
</dbReference>
<evidence type="ECO:0000256" key="1">
    <source>
        <dbReference type="ARBA" id="ARBA00000085"/>
    </source>
</evidence>
<dbReference type="CDD" id="cd16917">
    <property type="entry name" value="HATPase_UhpB-NarQ-NarX-like"/>
    <property type="match status" value="1"/>
</dbReference>
<gene>
    <name evidence="7" type="ORF">SAMN05660206_10590</name>
</gene>
<evidence type="ECO:0000256" key="5">
    <source>
        <dbReference type="ARBA" id="ARBA00023012"/>
    </source>
</evidence>
<dbReference type="GO" id="GO:0004673">
    <property type="term" value="F:protein histidine kinase activity"/>
    <property type="evidence" value="ECO:0007669"/>
    <property type="project" value="UniProtKB-EC"/>
</dbReference>
<evidence type="ECO:0000313" key="8">
    <source>
        <dbReference type="Proteomes" id="UP000198785"/>
    </source>
</evidence>
<keyword evidence="5" id="KW-0902">Two-component regulatory system</keyword>
<evidence type="ECO:0000256" key="3">
    <source>
        <dbReference type="ARBA" id="ARBA00022679"/>
    </source>
</evidence>
<dbReference type="PANTHER" id="PTHR24421:SF10">
    <property type="entry name" value="NITRATE_NITRITE SENSOR PROTEIN NARQ"/>
    <property type="match status" value="1"/>
</dbReference>
<evidence type="ECO:0000256" key="2">
    <source>
        <dbReference type="ARBA" id="ARBA00012438"/>
    </source>
</evidence>